<keyword evidence="3 8" id="KW-0812">Transmembrane</keyword>
<evidence type="ECO:0000256" key="8">
    <source>
        <dbReference type="SAM" id="Phobius"/>
    </source>
</evidence>
<feature type="transmembrane region" description="Helical" evidence="8">
    <location>
        <begin position="679"/>
        <end position="701"/>
    </location>
</feature>
<dbReference type="OMA" id="NTIAVWI"/>
<dbReference type="InterPro" id="IPR017871">
    <property type="entry name" value="ABC_transporter-like_CS"/>
</dbReference>
<dbReference type="GO" id="GO:0016887">
    <property type="term" value="F:ATP hydrolysis activity"/>
    <property type="evidence" value="ECO:0007669"/>
    <property type="project" value="InterPro"/>
</dbReference>
<keyword evidence="10" id="KW-0378">Hydrolase</keyword>
<dbReference type="EMBL" id="KQ965736">
    <property type="protein sequence ID" value="KXS20281.1"/>
    <property type="molecule type" value="Genomic_DNA"/>
</dbReference>
<dbReference type="STRING" id="1344416.A0A139AU73"/>
<dbReference type="PROSITE" id="PS00211">
    <property type="entry name" value="ABC_TRANSPORTER_1"/>
    <property type="match status" value="1"/>
</dbReference>
<dbReference type="InterPro" id="IPR027417">
    <property type="entry name" value="P-loop_NTPase"/>
</dbReference>
<dbReference type="PANTHER" id="PTHR48041">
    <property type="entry name" value="ABC TRANSPORTER G FAMILY MEMBER 28"/>
    <property type="match status" value="1"/>
</dbReference>
<name>A0A139AU73_GONPJ</name>
<evidence type="ECO:0000256" key="2">
    <source>
        <dbReference type="ARBA" id="ARBA00022448"/>
    </source>
</evidence>
<dbReference type="Pfam" id="PF01061">
    <property type="entry name" value="ABC2_membrane"/>
    <property type="match status" value="1"/>
</dbReference>
<evidence type="ECO:0000256" key="7">
    <source>
        <dbReference type="ARBA" id="ARBA00023136"/>
    </source>
</evidence>
<dbReference type="GO" id="GO:0016020">
    <property type="term" value="C:membrane"/>
    <property type="evidence" value="ECO:0007669"/>
    <property type="project" value="UniProtKB-SubCell"/>
</dbReference>
<gene>
    <name evidence="10" type="ORF">M427DRAFT_108424</name>
</gene>
<dbReference type="Pfam" id="PF19055">
    <property type="entry name" value="ABC2_membrane_7"/>
    <property type="match status" value="1"/>
</dbReference>
<dbReference type="AlphaFoldDB" id="A0A139AU73"/>
<keyword evidence="7 8" id="KW-0472">Membrane</keyword>
<dbReference type="Pfam" id="PF00005">
    <property type="entry name" value="ABC_tran"/>
    <property type="match status" value="1"/>
</dbReference>
<dbReference type="InterPro" id="IPR013525">
    <property type="entry name" value="ABC2_TM"/>
</dbReference>
<comment type="subcellular location">
    <subcellularLocation>
        <location evidence="1">Membrane</location>
        <topology evidence="1">Multi-pass membrane protein</topology>
    </subcellularLocation>
</comment>
<evidence type="ECO:0000256" key="5">
    <source>
        <dbReference type="ARBA" id="ARBA00022840"/>
    </source>
</evidence>
<dbReference type="OrthoDB" id="245989at2759"/>
<evidence type="ECO:0000259" key="9">
    <source>
        <dbReference type="PROSITE" id="PS50893"/>
    </source>
</evidence>
<dbReference type="PROSITE" id="PS50893">
    <property type="entry name" value="ABC_TRANSPORTER_2"/>
    <property type="match status" value="1"/>
</dbReference>
<keyword evidence="4" id="KW-0547">Nucleotide-binding</keyword>
<dbReference type="GO" id="GO:0005524">
    <property type="term" value="F:ATP binding"/>
    <property type="evidence" value="ECO:0007669"/>
    <property type="project" value="UniProtKB-KW"/>
</dbReference>
<evidence type="ECO:0000313" key="10">
    <source>
        <dbReference type="EMBL" id="KXS20281.1"/>
    </source>
</evidence>
<proteinExistence type="predicted"/>
<accession>A0A139AU73</accession>
<keyword evidence="6 8" id="KW-1133">Transmembrane helix</keyword>
<feature type="transmembrane region" description="Helical" evidence="8">
    <location>
        <begin position="373"/>
        <end position="395"/>
    </location>
</feature>
<dbReference type="InterPro" id="IPR043926">
    <property type="entry name" value="ABCG_dom"/>
</dbReference>
<keyword evidence="5" id="KW-0067">ATP-binding</keyword>
<dbReference type="Proteomes" id="UP000070544">
    <property type="component" value="Unassembled WGS sequence"/>
</dbReference>
<evidence type="ECO:0000256" key="4">
    <source>
        <dbReference type="ARBA" id="ARBA00022741"/>
    </source>
</evidence>
<protein>
    <submittedName>
        <fullName evidence="10">p-loop containing nucleoside triphosphate hydrolase protein</fullName>
    </submittedName>
</protein>
<dbReference type="PANTHER" id="PTHR48041:SF139">
    <property type="entry name" value="PROTEIN SCARLET"/>
    <property type="match status" value="1"/>
</dbReference>
<dbReference type="InterPro" id="IPR050352">
    <property type="entry name" value="ABCG_transporters"/>
</dbReference>
<keyword evidence="11" id="KW-1185">Reference proteome</keyword>
<keyword evidence="2" id="KW-0813">Transport</keyword>
<dbReference type="SUPFAM" id="SSF52540">
    <property type="entry name" value="P-loop containing nucleoside triphosphate hydrolases"/>
    <property type="match status" value="1"/>
</dbReference>
<dbReference type="InterPro" id="IPR003593">
    <property type="entry name" value="AAA+_ATPase"/>
</dbReference>
<dbReference type="InterPro" id="IPR003439">
    <property type="entry name" value="ABC_transporter-like_ATP-bd"/>
</dbReference>
<dbReference type="SMART" id="SM00382">
    <property type="entry name" value="AAA"/>
    <property type="match status" value="1"/>
</dbReference>
<dbReference type="GO" id="GO:0140359">
    <property type="term" value="F:ABC-type transporter activity"/>
    <property type="evidence" value="ECO:0007669"/>
    <property type="project" value="InterPro"/>
</dbReference>
<evidence type="ECO:0000256" key="6">
    <source>
        <dbReference type="ARBA" id="ARBA00022989"/>
    </source>
</evidence>
<sequence>MDEKAIHAGYTITWRDLSLDITSGGLVGEKKSIRTLKSAFGYSKPGESLAIIGPSGAGKTTMLDILAQQKSLGTVSGEVLVNGRKPDAFFGKRAGYIFTAMAHIPTMTVHETLTFAAECRMPREATHEERIARVDEVIKNLRLTNAMNTYVGDELIRGVSSGEKKRLEVGIEMVARPKALFFDEPTSGLDDYGARFTMELVLDYVRRENVNVMVVIHQPCEAVFKLFDNCCLVGDGGRICYFGPLSRTEEHFASMGYPTPPLTNPIEHYLDVMALDTEKAHEFYEKSPIYRDNLQEIDRLKAIEHPDVPHSANLVERLPYDQFKLIWNRCWLRYWRNPSTSWGRAFLFILFAIFFGLFFLNLTSDIAGIRNRLSVASTLSFLPIFIAVAAVPQFLEDRELYIQEYNSAFYQLWPFWITYLVIESIYNVVISTIQYVIIFYMSNGFPSSKFGPVFGMLFVQMLLATCVAQAWSAWSKTLFQAYTALWAAGLVFYAFSGAQADLNTIAVWIRWMADVNYWRWAQQYIDYQMLADYTYDCAQIPSSTFVTGVSAASYNAALNALTINNQTSVVNNASSIFEGIAAWTALKALPGVAADVSAAIDTVLAGLTTQAQPFVPSGGNISASLTAESKYNQWRLINNQIVYNASVLTPQPYCLYGQGKDWIQSFRGIGPDQPATTNWAYFAELMLLLFFAVMTYFGLWFSRRYRKR</sequence>
<feature type="transmembrane region" description="Helical" evidence="8">
    <location>
        <begin position="453"/>
        <end position="474"/>
    </location>
</feature>
<dbReference type="Gene3D" id="3.40.50.300">
    <property type="entry name" value="P-loop containing nucleotide triphosphate hydrolases"/>
    <property type="match status" value="1"/>
</dbReference>
<organism evidence="10 11">
    <name type="scientific">Gonapodya prolifera (strain JEL478)</name>
    <name type="common">Monoblepharis prolifera</name>
    <dbReference type="NCBI Taxonomy" id="1344416"/>
    <lineage>
        <taxon>Eukaryota</taxon>
        <taxon>Fungi</taxon>
        <taxon>Fungi incertae sedis</taxon>
        <taxon>Chytridiomycota</taxon>
        <taxon>Chytridiomycota incertae sedis</taxon>
        <taxon>Monoblepharidomycetes</taxon>
        <taxon>Monoblepharidales</taxon>
        <taxon>Gonapodyaceae</taxon>
        <taxon>Gonapodya</taxon>
    </lineage>
</organism>
<reference evidence="10 11" key="1">
    <citation type="journal article" date="2015" name="Genome Biol. Evol.">
        <title>Phylogenomic analyses indicate that early fungi evolved digesting cell walls of algal ancestors of land plants.</title>
        <authorList>
            <person name="Chang Y."/>
            <person name="Wang S."/>
            <person name="Sekimoto S."/>
            <person name="Aerts A.L."/>
            <person name="Choi C."/>
            <person name="Clum A."/>
            <person name="LaButti K.M."/>
            <person name="Lindquist E.A."/>
            <person name="Yee Ngan C."/>
            <person name="Ohm R.A."/>
            <person name="Salamov A.A."/>
            <person name="Grigoriev I.V."/>
            <person name="Spatafora J.W."/>
            <person name="Berbee M.L."/>
        </authorList>
    </citation>
    <scope>NUCLEOTIDE SEQUENCE [LARGE SCALE GENOMIC DNA]</scope>
    <source>
        <strain evidence="10 11">JEL478</strain>
    </source>
</reference>
<evidence type="ECO:0000313" key="11">
    <source>
        <dbReference type="Proteomes" id="UP000070544"/>
    </source>
</evidence>
<evidence type="ECO:0000256" key="1">
    <source>
        <dbReference type="ARBA" id="ARBA00004141"/>
    </source>
</evidence>
<feature type="domain" description="ABC transporter" evidence="9">
    <location>
        <begin position="12"/>
        <end position="261"/>
    </location>
</feature>
<feature type="transmembrane region" description="Helical" evidence="8">
    <location>
        <begin position="342"/>
        <end position="361"/>
    </location>
</feature>
<feature type="transmembrane region" description="Helical" evidence="8">
    <location>
        <begin position="415"/>
        <end position="441"/>
    </location>
</feature>
<evidence type="ECO:0000256" key="3">
    <source>
        <dbReference type="ARBA" id="ARBA00022692"/>
    </source>
</evidence>